<name>A0A401HRG1_9EURY</name>
<dbReference type="InterPro" id="IPR007160">
    <property type="entry name" value="DUF362"/>
</dbReference>
<evidence type="ECO:0000256" key="3">
    <source>
        <dbReference type="ARBA" id="ARBA00023004"/>
    </source>
</evidence>
<reference evidence="6 7" key="1">
    <citation type="journal article" date="2019" name="Int. J. Syst. Evol. Microbiol.">
        <title>Methanofervidicoccus abyssi gen. nov., sp. nov., a hydrogenotrophic methanogen, isolated from a hydrothermal vent chimney in the Mid-Cayman Spreading Center, the Caribbean Sea.</title>
        <authorList>
            <person name="Sakai S."/>
            <person name="Takaki Y."/>
            <person name="Miyazaki M."/>
            <person name="Ogawara M."/>
            <person name="Yanagawa K."/>
            <person name="Miyazaki J."/>
            <person name="Takai K."/>
        </authorList>
    </citation>
    <scope>NUCLEOTIDE SEQUENCE [LARGE SCALE GENOMIC DNA]</scope>
    <source>
        <strain evidence="6 7">HHB</strain>
    </source>
</reference>
<evidence type="ECO:0000256" key="4">
    <source>
        <dbReference type="ARBA" id="ARBA00023014"/>
    </source>
</evidence>
<dbReference type="GO" id="GO:0016491">
    <property type="term" value="F:oxidoreductase activity"/>
    <property type="evidence" value="ECO:0007669"/>
    <property type="project" value="UniProtKB-ARBA"/>
</dbReference>
<dbReference type="Pfam" id="PF04015">
    <property type="entry name" value="DUF362"/>
    <property type="match status" value="1"/>
</dbReference>
<comment type="caution">
    <text evidence="6">The sequence shown here is derived from an EMBL/GenBank/DDBJ whole genome shotgun (WGS) entry which is preliminary data.</text>
</comment>
<evidence type="ECO:0000259" key="5">
    <source>
        <dbReference type="PROSITE" id="PS51379"/>
    </source>
</evidence>
<feature type="domain" description="4Fe-4S ferredoxin-type" evidence="5">
    <location>
        <begin position="310"/>
        <end position="339"/>
    </location>
</feature>
<evidence type="ECO:0000256" key="1">
    <source>
        <dbReference type="ARBA" id="ARBA00022485"/>
    </source>
</evidence>
<proteinExistence type="predicted"/>
<dbReference type="InterPro" id="IPR017900">
    <property type="entry name" value="4Fe4S_Fe_S_CS"/>
</dbReference>
<dbReference type="InterPro" id="IPR050572">
    <property type="entry name" value="Fe-S_Ferredoxin"/>
</dbReference>
<accession>A0A401HRG1</accession>
<organism evidence="6 7">
    <name type="scientific">Methanofervidicoccus abyssi</name>
    <dbReference type="NCBI Taxonomy" id="2082189"/>
    <lineage>
        <taxon>Archaea</taxon>
        <taxon>Methanobacteriati</taxon>
        <taxon>Methanobacteriota</taxon>
        <taxon>Methanomada group</taxon>
        <taxon>Methanococci</taxon>
        <taxon>Methanococcales</taxon>
        <taxon>Methanofervidicoccus</taxon>
    </lineage>
</organism>
<dbReference type="PANTHER" id="PTHR43687:SF1">
    <property type="entry name" value="FERREDOXIN III"/>
    <property type="match status" value="1"/>
</dbReference>
<dbReference type="AlphaFoldDB" id="A0A401HRG1"/>
<dbReference type="PROSITE" id="PS51379">
    <property type="entry name" value="4FE4S_FER_2"/>
    <property type="match status" value="2"/>
</dbReference>
<dbReference type="Gene3D" id="3.30.70.20">
    <property type="match status" value="1"/>
</dbReference>
<dbReference type="OrthoDB" id="2837at2157"/>
<keyword evidence="4" id="KW-0411">Iron-sulfur</keyword>
<dbReference type="GO" id="GO:0051539">
    <property type="term" value="F:4 iron, 4 sulfur cluster binding"/>
    <property type="evidence" value="ECO:0007669"/>
    <property type="project" value="UniProtKB-KW"/>
</dbReference>
<dbReference type="Proteomes" id="UP000290527">
    <property type="component" value="Unassembled WGS sequence"/>
</dbReference>
<dbReference type="RefSeq" id="WP_131007557.1">
    <property type="nucleotide sequence ID" value="NZ_BFAX01000004.1"/>
</dbReference>
<evidence type="ECO:0000313" key="7">
    <source>
        <dbReference type="Proteomes" id="UP000290527"/>
    </source>
</evidence>
<gene>
    <name evidence="6" type="ORF">MHHB_P0951</name>
</gene>
<dbReference type="SUPFAM" id="SSF54862">
    <property type="entry name" value="4Fe-4S ferredoxins"/>
    <property type="match status" value="1"/>
</dbReference>
<dbReference type="PANTHER" id="PTHR43687">
    <property type="entry name" value="ADENYLYLSULFATE REDUCTASE, BETA SUBUNIT"/>
    <property type="match status" value="1"/>
</dbReference>
<dbReference type="InterPro" id="IPR017896">
    <property type="entry name" value="4Fe4S_Fe-S-bd"/>
</dbReference>
<evidence type="ECO:0000256" key="2">
    <source>
        <dbReference type="ARBA" id="ARBA00022723"/>
    </source>
</evidence>
<dbReference type="PROSITE" id="PS00198">
    <property type="entry name" value="4FE4S_FER_1"/>
    <property type="match status" value="1"/>
</dbReference>
<feature type="domain" description="4Fe-4S ferredoxin-type" evidence="5">
    <location>
        <begin position="340"/>
        <end position="366"/>
    </location>
</feature>
<keyword evidence="1" id="KW-0004">4Fe-4S</keyword>
<dbReference type="GO" id="GO:0046872">
    <property type="term" value="F:metal ion binding"/>
    <property type="evidence" value="ECO:0007669"/>
    <property type="project" value="UniProtKB-KW"/>
</dbReference>
<dbReference type="Pfam" id="PF00037">
    <property type="entry name" value="Fer4"/>
    <property type="match status" value="1"/>
</dbReference>
<keyword evidence="7" id="KW-1185">Reference proteome</keyword>
<evidence type="ECO:0000313" key="6">
    <source>
        <dbReference type="EMBL" id="GBF36721.1"/>
    </source>
</evidence>
<protein>
    <recommendedName>
        <fullName evidence="5">4Fe-4S ferredoxin-type domain-containing protein</fullName>
    </recommendedName>
</protein>
<sequence>MEVYYSVVGDYNLLERNNNLLDLTFNNLEDYRRILIKPNILGPYSPNRHVTTHPKFLDWILRYLIEIRKIDRDKIVVGESSGFPTEKAYEVSKIKDICEKYGISFIPFERDRSVKMRLLNITVAIPKTVIDSDLIINLPKLKTHLLMKYTGAVKNLYGCIPGGLKPKLHGHFPRESDFAYFLVELYKFLMEDRDIISVMDGIWGMEGNGPSNGKPVNSKIVIASKDACALDIFATYYIEYNPIDVLTNRILIDDKHNWIDRLDISEVNEIVRKRSLKDIPRKKFRKPDTFYLTSVLPPFIVRLIFSTMIQKPRIDKRRCKRCGICKEVCPVEAISLDTFKIDRKKCINCYCCHEMCRFNAIKLGRFL</sequence>
<keyword evidence="2" id="KW-0479">Metal-binding</keyword>
<keyword evidence="3" id="KW-0408">Iron</keyword>
<dbReference type="EMBL" id="BFAX01000004">
    <property type="protein sequence ID" value="GBF36721.1"/>
    <property type="molecule type" value="Genomic_DNA"/>
</dbReference>